<feature type="region of interest" description="Disordered" evidence="1">
    <location>
        <begin position="1"/>
        <end position="105"/>
    </location>
</feature>
<dbReference type="AlphaFoldDB" id="A0A6P7G0A8"/>
<dbReference type="InParanoid" id="A0A6P7G0A8"/>
<gene>
    <name evidence="3" type="primary">LOC114332926</name>
</gene>
<evidence type="ECO:0000259" key="2">
    <source>
        <dbReference type="Pfam" id="PF16012"/>
    </source>
</evidence>
<feature type="compositionally biased region" description="Polar residues" evidence="1">
    <location>
        <begin position="13"/>
        <end position="44"/>
    </location>
</feature>
<accession>A0A6P7G0A8</accession>
<feature type="compositionally biased region" description="Basic and acidic residues" evidence="1">
    <location>
        <begin position="76"/>
        <end position="94"/>
    </location>
</feature>
<reference evidence="3" key="1">
    <citation type="submission" date="2025-08" db="UniProtKB">
        <authorList>
            <consortium name="RefSeq"/>
        </authorList>
    </citation>
    <scope>IDENTIFICATION</scope>
    <source>
        <tissue evidence="3">Whole insect</tissue>
    </source>
</reference>
<organism evidence="3">
    <name type="scientific">Diabrotica virgifera virgifera</name>
    <name type="common">western corn rootworm</name>
    <dbReference type="NCBI Taxonomy" id="50390"/>
    <lineage>
        <taxon>Eukaryota</taxon>
        <taxon>Metazoa</taxon>
        <taxon>Ecdysozoa</taxon>
        <taxon>Arthropoda</taxon>
        <taxon>Hexapoda</taxon>
        <taxon>Insecta</taxon>
        <taxon>Pterygota</taxon>
        <taxon>Neoptera</taxon>
        <taxon>Endopterygota</taxon>
        <taxon>Coleoptera</taxon>
        <taxon>Polyphaga</taxon>
        <taxon>Cucujiformia</taxon>
        <taxon>Chrysomeloidea</taxon>
        <taxon>Chrysomelidae</taxon>
        <taxon>Galerucinae</taxon>
        <taxon>Diabroticina</taxon>
        <taxon>Diabroticites</taxon>
        <taxon>Diabrotica</taxon>
    </lineage>
</organism>
<dbReference type="RefSeq" id="XP_028138518.1">
    <property type="nucleotide sequence ID" value="XM_028282717.1"/>
</dbReference>
<protein>
    <submittedName>
        <fullName evidence="3">Uncharacterized protein LOC114332926</fullName>
    </submittedName>
</protein>
<evidence type="ECO:0000256" key="1">
    <source>
        <dbReference type="SAM" id="MobiDB-lite"/>
    </source>
</evidence>
<dbReference type="Pfam" id="PF16012">
    <property type="entry name" value="DUF4780"/>
    <property type="match status" value="1"/>
</dbReference>
<name>A0A6P7G0A8_DIAVI</name>
<dbReference type="InterPro" id="IPR031961">
    <property type="entry name" value="DUF4780"/>
</dbReference>
<sequence>MEPCKNLKDLTLGVSQENPTNNQTSTETVRQNLEENNPITSGNKNTEEDPTNNQTSTETVWQNLKENKPITSGNKNTEDAMRNPLKDAEDEVSRPKISGAQRRKLRKMREQGIDTSKVKLPPRPQNKTPGNAEITQAVKRTVSDRSTPEEKLIKKSRTAAASFKKLSSNYKAALTGIKTAIIPKEYPDISVTEKDVGAIKEALIKLIDEVPCAPRYEGNRLMDGYYGLICADEESFKITKDFLEEKTEWKVIKAEEFPKSKRVLMYLPETKNEDLKVPLARIGKQNPKLRASRWAILSSKPAADG</sequence>
<proteinExistence type="predicted"/>
<feature type="domain" description="DUF4780" evidence="2">
    <location>
        <begin position="176"/>
        <end position="301"/>
    </location>
</feature>
<feature type="compositionally biased region" description="Polar residues" evidence="1">
    <location>
        <begin position="51"/>
        <end position="75"/>
    </location>
</feature>
<evidence type="ECO:0000313" key="3">
    <source>
        <dbReference type="RefSeq" id="XP_028138518.1"/>
    </source>
</evidence>